<dbReference type="EMBL" id="UOFT01000003">
    <property type="protein sequence ID" value="VAW91036.1"/>
    <property type="molecule type" value="Genomic_DNA"/>
</dbReference>
<name>A0A3B1AEJ6_9ZZZZ</name>
<dbReference type="Gene3D" id="1.25.40.10">
    <property type="entry name" value="Tetratricopeptide repeat domain"/>
    <property type="match status" value="1"/>
</dbReference>
<sequence>MTLNHLTADDAFFQATQLYIRKEYGSAIPYFLHAIRSEGNNSFHSNEYMAFYGLCLIRLGNCDEGFNKCVVASEKELTNPEVFVYLAKAAIIMLRRKIALRAISQGLAIKPAHLELKLLRKGMGIRSKPLLGFLSRDNILNILFGKLRCKLMHN</sequence>
<dbReference type="AlphaFoldDB" id="A0A3B1AEJ6"/>
<accession>A0A3B1AEJ6</accession>
<organism evidence="1">
    <name type="scientific">hydrothermal vent metagenome</name>
    <dbReference type="NCBI Taxonomy" id="652676"/>
    <lineage>
        <taxon>unclassified sequences</taxon>
        <taxon>metagenomes</taxon>
        <taxon>ecological metagenomes</taxon>
    </lineage>
</organism>
<protein>
    <submittedName>
        <fullName evidence="1">Uncharacterized protein</fullName>
    </submittedName>
</protein>
<dbReference type="SUPFAM" id="SSF48452">
    <property type="entry name" value="TPR-like"/>
    <property type="match status" value="1"/>
</dbReference>
<evidence type="ECO:0000313" key="1">
    <source>
        <dbReference type="EMBL" id="VAW91036.1"/>
    </source>
</evidence>
<dbReference type="InterPro" id="IPR011990">
    <property type="entry name" value="TPR-like_helical_dom_sf"/>
</dbReference>
<proteinExistence type="predicted"/>
<gene>
    <name evidence="1" type="ORF">MNBD_GAMMA23-2574</name>
</gene>
<reference evidence="1" key="1">
    <citation type="submission" date="2018-06" db="EMBL/GenBank/DDBJ databases">
        <authorList>
            <person name="Zhirakovskaya E."/>
        </authorList>
    </citation>
    <scope>NUCLEOTIDE SEQUENCE</scope>
</reference>